<evidence type="ECO:0000313" key="3">
    <source>
        <dbReference type="Proteomes" id="UP000285575"/>
    </source>
</evidence>
<dbReference type="RefSeq" id="WP_128228575.1">
    <property type="nucleotide sequence ID" value="NZ_SACR01000003.1"/>
</dbReference>
<gene>
    <name evidence="2" type="ORF">EOE66_10150</name>
</gene>
<evidence type="ECO:0000313" key="2">
    <source>
        <dbReference type="EMBL" id="RVU46209.1"/>
    </source>
</evidence>
<evidence type="ECO:0000256" key="1">
    <source>
        <dbReference type="SAM" id="MobiDB-lite"/>
    </source>
</evidence>
<organism evidence="2 3">
    <name type="scientific">Rubrivivax rivuli</name>
    <dbReference type="NCBI Taxonomy" id="1862385"/>
    <lineage>
        <taxon>Bacteria</taxon>
        <taxon>Pseudomonadati</taxon>
        <taxon>Pseudomonadota</taxon>
        <taxon>Betaproteobacteria</taxon>
        <taxon>Burkholderiales</taxon>
        <taxon>Sphaerotilaceae</taxon>
        <taxon>Rubrivivax</taxon>
    </lineage>
</organism>
<keyword evidence="3" id="KW-1185">Reference proteome</keyword>
<dbReference type="AlphaFoldDB" id="A0A437RHJ7"/>
<feature type="region of interest" description="Disordered" evidence="1">
    <location>
        <begin position="74"/>
        <end position="101"/>
    </location>
</feature>
<evidence type="ECO:0008006" key="4">
    <source>
        <dbReference type="Google" id="ProtNLM"/>
    </source>
</evidence>
<name>A0A437RHJ7_9BURK</name>
<dbReference type="EMBL" id="SACR01000003">
    <property type="protein sequence ID" value="RVU46209.1"/>
    <property type="molecule type" value="Genomic_DNA"/>
</dbReference>
<dbReference type="OrthoDB" id="9794260at2"/>
<sequence length="101" mass="10947">MPPKDEVETVIQALRRYTSDNPHACDTPDGIARWWLQGRHAGGLVALALERMGAEGLLERRPAADGRVRYRLPMPAAEPVPSPTAVAAETGPTLPQRNGAR</sequence>
<reference evidence="2 3" key="1">
    <citation type="submission" date="2019-01" db="EMBL/GenBank/DDBJ databases">
        <authorList>
            <person name="Chen W.-M."/>
        </authorList>
    </citation>
    <scope>NUCLEOTIDE SEQUENCE [LARGE SCALE GENOMIC DNA]</scope>
    <source>
        <strain evidence="2 3">KYPY4</strain>
    </source>
</reference>
<protein>
    <recommendedName>
        <fullName evidence="4">MarR family transcriptional regulator</fullName>
    </recommendedName>
</protein>
<accession>A0A437RHJ7</accession>
<proteinExistence type="predicted"/>
<dbReference type="Proteomes" id="UP000285575">
    <property type="component" value="Unassembled WGS sequence"/>
</dbReference>
<comment type="caution">
    <text evidence="2">The sequence shown here is derived from an EMBL/GenBank/DDBJ whole genome shotgun (WGS) entry which is preliminary data.</text>
</comment>